<organism evidence="1 2">
    <name type="scientific">Cerrena zonata</name>
    <dbReference type="NCBI Taxonomy" id="2478898"/>
    <lineage>
        <taxon>Eukaryota</taxon>
        <taxon>Fungi</taxon>
        <taxon>Dikarya</taxon>
        <taxon>Basidiomycota</taxon>
        <taxon>Agaricomycotina</taxon>
        <taxon>Agaricomycetes</taxon>
        <taxon>Polyporales</taxon>
        <taxon>Cerrenaceae</taxon>
        <taxon>Cerrena</taxon>
    </lineage>
</organism>
<evidence type="ECO:0000313" key="1">
    <source>
        <dbReference type="EMBL" id="KAK7679635.1"/>
    </source>
</evidence>
<dbReference type="AlphaFoldDB" id="A0AAW0FDK7"/>
<dbReference type="InterPro" id="IPR046521">
    <property type="entry name" value="DUF6698"/>
</dbReference>
<protein>
    <submittedName>
        <fullName evidence="1">Uncharacterized protein</fullName>
    </submittedName>
</protein>
<dbReference type="Proteomes" id="UP001385951">
    <property type="component" value="Unassembled WGS sequence"/>
</dbReference>
<gene>
    <name evidence="1" type="ORF">QCA50_017347</name>
</gene>
<evidence type="ECO:0000313" key="2">
    <source>
        <dbReference type="Proteomes" id="UP001385951"/>
    </source>
</evidence>
<dbReference type="EMBL" id="JASBNA010000057">
    <property type="protein sequence ID" value="KAK7679635.1"/>
    <property type="molecule type" value="Genomic_DNA"/>
</dbReference>
<dbReference type="Pfam" id="PF20414">
    <property type="entry name" value="DUF6698"/>
    <property type="match status" value="1"/>
</dbReference>
<accession>A0AAW0FDK7</accession>
<name>A0AAW0FDK7_9APHY</name>
<reference evidence="1 2" key="1">
    <citation type="submission" date="2022-09" db="EMBL/GenBank/DDBJ databases">
        <authorList>
            <person name="Palmer J.M."/>
        </authorList>
    </citation>
    <scope>NUCLEOTIDE SEQUENCE [LARGE SCALE GENOMIC DNA]</scope>
    <source>
        <strain evidence="1 2">DSM 7382</strain>
    </source>
</reference>
<keyword evidence="2" id="KW-1185">Reference proteome</keyword>
<proteinExistence type="predicted"/>
<comment type="caution">
    <text evidence="1">The sequence shown here is derived from an EMBL/GenBank/DDBJ whole genome shotgun (WGS) entry which is preliminary data.</text>
</comment>
<sequence length="241" mass="27149">MATRSNDTGLLKKHVLSYIKKDGGALIPELKGAARNDKSERGWKHPDFAYLLMPVKYDPTPEILTFLRANDRRYPVTHNQLPRFLFPEGHVLVPMHEEDHLLEGHFIIFVLKHTYTTPSSVFSTGKGSRKGSNAERIGINALSACPTAYGCIQARHMLNTQPEWERIDGNFNAEKFYWSIVTILEDGDEGKAHLDKISKVVFGNNTQPPLSDDSEEESVEARILRHRRERAEAVTGGVPST</sequence>